<dbReference type="AlphaFoldDB" id="A0A0V1HNF5"/>
<gene>
    <name evidence="1" type="ORF">T11_13692</name>
</gene>
<proteinExistence type="predicted"/>
<comment type="caution">
    <text evidence="1">The sequence shown here is derived from an EMBL/GenBank/DDBJ whole genome shotgun (WGS) entry which is preliminary data.</text>
</comment>
<dbReference type="OrthoDB" id="10566617at2759"/>
<accession>A0A0V1HNF5</accession>
<evidence type="ECO:0000313" key="2">
    <source>
        <dbReference type="Proteomes" id="UP000055024"/>
    </source>
</evidence>
<reference evidence="1 2" key="1">
    <citation type="submission" date="2015-01" db="EMBL/GenBank/DDBJ databases">
        <title>Evolution of Trichinella species and genotypes.</title>
        <authorList>
            <person name="Korhonen P.K."/>
            <person name="Edoardo P."/>
            <person name="Giuseppe L.R."/>
            <person name="Gasser R.B."/>
        </authorList>
    </citation>
    <scope>NUCLEOTIDE SEQUENCE [LARGE SCALE GENOMIC DNA]</scope>
    <source>
        <strain evidence="1">ISS1029</strain>
    </source>
</reference>
<name>A0A0V1HNF5_9BILA</name>
<keyword evidence="2" id="KW-1185">Reference proteome</keyword>
<sequence length="91" mass="10510">MKPEMKASTKNDILLMSIQKNNIQEIDALKTLLTNEMYHCKSVKASSVPYYYNGCNLITVNRHSNSLRNLERNQFPYVSIRISFAHKYAAP</sequence>
<dbReference type="Proteomes" id="UP000055024">
    <property type="component" value="Unassembled WGS sequence"/>
</dbReference>
<protein>
    <submittedName>
        <fullName evidence="1">Uncharacterized protein</fullName>
    </submittedName>
</protein>
<evidence type="ECO:0000313" key="1">
    <source>
        <dbReference type="EMBL" id="KRZ11823.1"/>
    </source>
</evidence>
<organism evidence="1 2">
    <name type="scientific">Trichinella zimbabwensis</name>
    <dbReference type="NCBI Taxonomy" id="268475"/>
    <lineage>
        <taxon>Eukaryota</taxon>
        <taxon>Metazoa</taxon>
        <taxon>Ecdysozoa</taxon>
        <taxon>Nematoda</taxon>
        <taxon>Enoplea</taxon>
        <taxon>Dorylaimia</taxon>
        <taxon>Trichinellida</taxon>
        <taxon>Trichinellidae</taxon>
        <taxon>Trichinella</taxon>
    </lineage>
</organism>
<dbReference type="EMBL" id="JYDP01000046">
    <property type="protein sequence ID" value="KRZ11823.1"/>
    <property type="molecule type" value="Genomic_DNA"/>
</dbReference>